<dbReference type="PROSITE" id="PS50002">
    <property type="entry name" value="SH3"/>
    <property type="match status" value="1"/>
</dbReference>
<dbReference type="SMART" id="SM00326">
    <property type="entry name" value="SH3"/>
    <property type="match status" value="1"/>
</dbReference>
<evidence type="ECO:0000256" key="1">
    <source>
        <dbReference type="ARBA" id="ARBA00022443"/>
    </source>
</evidence>
<evidence type="ECO:0000313" key="5">
    <source>
        <dbReference type="EMBL" id="CAH2075895.1"/>
    </source>
</evidence>
<dbReference type="SUPFAM" id="SSF50044">
    <property type="entry name" value="SH3-domain"/>
    <property type="match status" value="1"/>
</dbReference>
<name>A0AAU9SV97_THLAR</name>
<evidence type="ECO:0000313" key="6">
    <source>
        <dbReference type="Proteomes" id="UP000836841"/>
    </source>
</evidence>
<dbReference type="InterPro" id="IPR001452">
    <property type="entry name" value="SH3_domain"/>
</dbReference>
<dbReference type="PANTHER" id="PTHR14167:SF79">
    <property type="entry name" value="SH3 DOMAIN-CONTAINING PROTEIN"/>
    <property type="match status" value="1"/>
</dbReference>
<organism evidence="5 6">
    <name type="scientific">Thlaspi arvense</name>
    <name type="common">Field penny-cress</name>
    <dbReference type="NCBI Taxonomy" id="13288"/>
    <lineage>
        <taxon>Eukaryota</taxon>
        <taxon>Viridiplantae</taxon>
        <taxon>Streptophyta</taxon>
        <taxon>Embryophyta</taxon>
        <taxon>Tracheophyta</taxon>
        <taxon>Spermatophyta</taxon>
        <taxon>Magnoliopsida</taxon>
        <taxon>eudicotyledons</taxon>
        <taxon>Gunneridae</taxon>
        <taxon>Pentapetalae</taxon>
        <taxon>rosids</taxon>
        <taxon>malvids</taxon>
        <taxon>Brassicales</taxon>
        <taxon>Brassicaceae</taxon>
        <taxon>Thlaspideae</taxon>
        <taxon>Thlaspi</taxon>
    </lineage>
</organism>
<dbReference type="PRINTS" id="PR00499">
    <property type="entry name" value="P67PHOX"/>
</dbReference>
<dbReference type="InterPro" id="IPR050384">
    <property type="entry name" value="Endophilin_SH3RF"/>
</dbReference>
<dbReference type="Gene3D" id="2.30.30.40">
    <property type="entry name" value="SH3 Domains"/>
    <property type="match status" value="1"/>
</dbReference>
<dbReference type="PANTHER" id="PTHR14167">
    <property type="entry name" value="SH3 DOMAIN-CONTAINING"/>
    <property type="match status" value="1"/>
</dbReference>
<keyword evidence="3" id="KW-0175">Coiled coil</keyword>
<proteinExistence type="predicted"/>
<dbReference type="InterPro" id="IPR027267">
    <property type="entry name" value="AH/BAR_dom_sf"/>
</dbReference>
<keyword evidence="1 2" id="KW-0728">SH3 domain</keyword>
<evidence type="ECO:0000259" key="4">
    <source>
        <dbReference type="PROSITE" id="PS50002"/>
    </source>
</evidence>
<dbReference type="Gene3D" id="1.20.1270.60">
    <property type="entry name" value="Arfaptin homology (AH) domain/BAR domain"/>
    <property type="match status" value="1"/>
</dbReference>
<dbReference type="Pfam" id="PF14604">
    <property type="entry name" value="SH3_9"/>
    <property type="match status" value="1"/>
</dbReference>
<evidence type="ECO:0000256" key="2">
    <source>
        <dbReference type="PROSITE-ProRule" id="PRU00192"/>
    </source>
</evidence>
<dbReference type="SUPFAM" id="SSF103657">
    <property type="entry name" value="BAR/IMD domain-like"/>
    <property type="match status" value="1"/>
</dbReference>
<dbReference type="AlphaFoldDB" id="A0AAU9SV97"/>
<protein>
    <recommendedName>
        <fullName evidence="4">SH3 domain-containing protein</fullName>
    </recommendedName>
</protein>
<dbReference type="InterPro" id="IPR036028">
    <property type="entry name" value="SH3-like_dom_sf"/>
</dbReference>
<evidence type="ECO:0000256" key="3">
    <source>
        <dbReference type="SAM" id="Coils"/>
    </source>
</evidence>
<accession>A0AAU9SV97</accession>
<gene>
    <name evidence="5" type="ORF">TAV2_LOCUS24850</name>
</gene>
<sequence>MEAIRKQATKLREQVARQQQAVLRQFGAGGYGGSDTVITDEEELHRHQKLEKLYISTRSAKHFQRDIVRGVEGYIVTGSKQVEIGTKLCEDSRRYGSENTCTSGNTLTRASLSFANARAQMEKERGNLLKALGTQVAEPLRAMVMGAPLEDARHLAQRYDRMRQEAEAQTIEVSKRQAKVRENPGNPELVMKLETAEAKLQDLKSNMTILGKEAASAMSAVEDQQQNQTLQRLITLVEAERNYHQRILEMIEQLEGEMRFEQRRIEAPQTPQVEHITSSPPPYEEANNVVSASQMHNGMSDAMGYFLGEVMFSYRADSDFELSLSVGDYVVIREVTSSGWAEGECKGKAGWFPYDYIERRDRVLATKVIEVL</sequence>
<feature type="coiled-coil region" evidence="3">
    <location>
        <begin position="149"/>
        <end position="213"/>
    </location>
</feature>
<feature type="domain" description="SH3" evidence="4">
    <location>
        <begin position="303"/>
        <end position="362"/>
    </location>
</feature>
<reference evidence="5 6" key="1">
    <citation type="submission" date="2022-03" db="EMBL/GenBank/DDBJ databases">
        <authorList>
            <person name="Nunn A."/>
            <person name="Chopra R."/>
            <person name="Nunn A."/>
            <person name="Contreras Garrido A."/>
        </authorList>
    </citation>
    <scope>NUCLEOTIDE SEQUENCE [LARGE SCALE GENOMIC DNA]</scope>
</reference>
<keyword evidence="6" id="KW-1185">Reference proteome</keyword>
<dbReference type="Proteomes" id="UP000836841">
    <property type="component" value="Chromosome 7"/>
</dbReference>
<dbReference type="EMBL" id="OU466863">
    <property type="protein sequence ID" value="CAH2075895.1"/>
    <property type="molecule type" value="Genomic_DNA"/>
</dbReference>